<sequence length="59" mass="6869">MSPNITPEGHSRLDKIVTVGYSRLYKFITRFSKGHVEIIPMRYTRSSNIIVKCQSRLNE</sequence>
<dbReference type="EMBL" id="JAXCGZ010019509">
    <property type="protein sequence ID" value="KAK7066039.1"/>
    <property type="molecule type" value="Genomic_DNA"/>
</dbReference>
<keyword evidence="2" id="KW-1185">Reference proteome</keyword>
<evidence type="ECO:0000313" key="2">
    <source>
        <dbReference type="Proteomes" id="UP001381693"/>
    </source>
</evidence>
<reference evidence="1 2" key="1">
    <citation type="submission" date="2023-11" db="EMBL/GenBank/DDBJ databases">
        <title>Halocaridina rubra genome assembly.</title>
        <authorList>
            <person name="Smith C."/>
        </authorList>
    </citation>
    <scope>NUCLEOTIDE SEQUENCE [LARGE SCALE GENOMIC DNA]</scope>
    <source>
        <strain evidence="1">EP-1</strain>
        <tissue evidence="1">Whole</tissue>
    </source>
</reference>
<comment type="caution">
    <text evidence="1">The sequence shown here is derived from an EMBL/GenBank/DDBJ whole genome shotgun (WGS) entry which is preliminary data.</text>
</comment>
<dbReference type="Proteomes" id="UP001381693">
    <property type="component" value="Unassembled WGS sequence"/>
</dbReference>
<feature type="non-terminal residue" evidence="1">
    <location>
        <position position="59"/>
    </location>
</feature>
<proteinExistence type="predicted"/>
<organism evidence="1 2">
    <name type="scientific">Halocaridina rubra</name>
    <name type="common">Hawaiian red shrimp</name>
    <dbReference type="NCBI Taxonomy" id="373956"/>
    <lineage>
        <taxon>Eukaryota</taxon>
        <taxon>Metazoa</taxon>
        <taxon>Ecdysozoa</taxon>
        <taxon>Arthropoda</taxon>
        <taxon>Crustacea</taxon>
        <taxon>Multicrustacea</taxon>
        <taxon>Malacostraca</taxon>
        <taxon>Eumalacostraca</taxon>
        <taxon>Eucarida</taxon>
        <taxon>Decapoda</taxon>
        <taxon>Pleocyemata</taxon>
        <taxon>Caridea</taxon>
        <taxon>Atyoidea</taxon>
        <taxon>Atyidae</taxon>
        <taxon>Halocaridina</taxon>
    </lineage>
</organism>
<gene>
    <name evidence="1" type="ORF">SK128_014591</name>
</gene>
<protein>
    <submittedName>
        <fullName evidence="1">Uncharacterized protein</fullName>
    </submittedName>
</protein>
<accession>A0AAN8ZWH8</accession>
<name>A0AAN8ZWH8_HALRR</name>
<dbReference type="AlphaFoldDB" id="A0AAN8ZWH8"/>
<evidence type="ECO:0000313" key="1">
    <source>
        <dbReference type="EMBL" id="KAK7066039.1"/>
    </source>
</evidence>